<dbReference type="SUPFAM" id="SSF101751">
    <property type="entry name" value="Hydrophobin II, HfbII"/>
    <property type="match status" value="1"/>
</dbReference>
<comment type="subcellular location">
    <subcellularLocation>
        <location evidence="1">Cell envelope</location>
    </subcellularLocation>
</comment>
<evidence type="ECO:0008006" key="7">
    <source>
        <dbReference type="Google" id="ProtNLM"/>
    </source>
</evidence>
<dbReference type="Proteomes" id="UP000781932">
    <property type="component" value="Unassembled WGS sequence"/>
</dbReference>
<evidence type="ECO:0000313" key="6">
    <source>
        <dbReference type="Proteomes" id="UP000781932"/>
    </source>
</evidence>
<evidence type="ECO:0000256" key="1">
    <source>
        <dbReference type="ARBA" id="ARBA00004196"/>
    </source>
</evidence>
<keyword evidence="6" id="KW-1185">Reference proteome</keyword>
<protein>
    <recommendedName>
        <fullName evidence="7">Hydrophobin</fullName>
    </recommendedName>
</protein>
<name>A0A9P6LKC3_9PEZI</name>
<evidence type="ECO:0000256" key="3">
    <source>
        <dbReference type="ARBA" id="ARBA00023157"/>
    </source>
</evidence>
<evidence type="ECO:0000256" key="2">
    <source>
        <dbReference type="ARBA" id="ARBA00009576"/>
    </source>
</evidence>
<dbReference type="Gene3D" id="3.20.120.10">
    <property type="entry name" value="Hydrophobin"/>
    <property type="match status" value="1"/>
</dbReference>
<sequence>MMRTSIVLTLLTTVALAKPIGDKVTRQTADTISGSDICEENSGTALCSLGSPLCCRTDVDGLTTMDCLPPIPNMTPIPETASLNKFQMACLVLGNRRPRCCTLNAAGQALFCEELTTSV</sequence>
<gene>
    <name evidence="5" type="ORF">CkaCkLH20_06006</name>
</gene>
<dbReference type="GeneID" id="62161797"/>
<evidence type="ECO:0000313" key="5">
    <source>
        <dbReference type="EMBL" id="KAF9876598.1"/>
    </source>
</evidence>
<keyword evidence="3" id="KW-1015">Disulfide bond</keyword>
<accession>A0A9P6LKC3</accession>
<organism evidence="5 6">
    <name type="scientific">Colletotrichum karsti</name>
    <dbReference type="NCBI Taxonomy" id="1095194"/>
    <lineage>
        <taxon>Eukaryota</taxon>
        <taxon>Fungi</taxon>
        <taxon>Dikarya</taxon>
        <taxon>Ascomycota</taxon>
        <taxon>Pezizomycotina</taxon>
        <taxon>Sordariomycetes</taxon>
        <taxon>Hypocreomycetidae</taxon>
        <taxon>Glomerellales</taxon>
        <taxon>Glomerellaceae</taxon>
        <taxon>Colletotrichum</taxon>
        <taxon>Colletotrichum boninense species complex</taxon>
    </lineage>
</organism>
<dbReference type="OrthoDB" id="4849460at2759"/>
<comment type="caution">
    <text evidence="5">The sequence shown here is derived from an EMBL/GenBank/DDBJ whole genome shotgun (WGS) entry which is preliminary data.</text>
</comment>
<feature type="signal peptide" evidence="4">
    <location>
        <begin position="1"/>
        <end position="17"/>
    </location>
</feature>
<dbReference type="InterPro" id="IPR036686">
    <property type="entry name" value="Class_II_Hydrophobin_sf"/>
</dbReference>
<dbReference type="CDD" id="cd23508">
    <property type="entry name" value="hydrophobin_II"/>
    <property type="match status" value="1"/>
</dbReference>
<proteinExistence type="inferred from homology"/>
<comment type="similarity">
    <text evidence="2">Belongs to the cerato-ulmin hydrophobin family.</text>
</comment>
<keyword evidence="4" id="KW-0732">Signal</keyword>
<evidence type="ECO:0000256" key="4">
    <source>
        <dbReference type="SAM" id="SignalP"/>
    </source>
</evidence>
<dbReference type="RefSeq" id="XP_038746059.1">
    <property type="nucleotide sequence ID" value="XM_038888723.1"/>
</dbReference>
<dbReference type="AlphaFoldDB" id="A0A9P6LKC3"/>
<feature type="chain" id="PRO_5040152636" description="Hydrophobin" evidence="4">
    <location>
        <begin position="18"/>
        <end position="119"/>
    </location>
</feature>
<dbReference type="Pfam" id="PF06766">
    <property type="entry name" value="Hydrophobin_2"/>
    <property type="match status" value="1"/>
</dbReference>
<reference evidence="5" key="1">
    <citation type="submission" date="2020-03" db="EMBL/GenBank/DDBJ databases">
        <authorList>
            <person name="He L."/>
        </authorList>
    </citation>
    <scope>NUCLEOTIDE SEQUENCE</scope>
    <source>
        <strain evidence="5">CkLH20</strain>
    </source>
</reference>
<dbReference type="GO" id="GO:0005576">
    <property type="term" value="C:extracellular region"/>
    <property type="evidence" value="ECO:0007669"/>
    <property type="project" value="InterPro"/>
</dbReference>
<reference evidence="5" key="2">
    <citation type="submission" date="2020-11" db="EMBL/GenBank/DDBJ databases">
        <title>Whole genome sequencing of Colletotrichum sp.</title>
        <authorList>
            <person name="Li H."/>
        </authorList>
    </citation>
    <scope>NUCLEOTIDE SEQUENCE</scope>
    <source>
        <strain evidence="5">CkLH20</strain>
    </source>
</reference>
<dbReference type="InterPro" id="IPR010636">
    <property type="entry name" value="Class_II_hydrophobin"/>
</dbReference>
<dbReference type="EMBL" id="JAATWM020000017">
    <property type="protein sequence ID" value="KAF9876598.1"/>
    <property type="molecule type" value="Genomic_DNA"/>
</dbReference>